<evidence type="ECO:0008006" key="3">
    <source>
        <dbReference type="Google" id="ProtNLM"/>
    </source>
</evidence>
<sequence>MTSHTLREPAESLPPNAEARVLRSDIRFVEFFGLPGIGKTTASGLLADSLRRCGPLLGDVRMAREPRSFARRQAYRIGIVAPRFRNAEFRSLFGRIARFVIESGQASVADIIRVIWNLSVLVAYIENERTRTNSIVIMDQGLLQGFWSIFLKSKHRKTSEKWQDILSAIGVHDMVFVHLRGGIDVARDRLLARGDRSSRIQRATPDTNDDLWSSADRACREMAADLGREMRTQDQAGVMAAVEVDRLSSPEDVAERALEAVLLACLDSHRLSDLADRRV</sequence>
<dbReference type="SUPFAM" id="SSF52540">
    <property type="entry name" value="P-loop containing nucleoside triphosphate hydrolases"/>
    <property type="match status" value="1"/>
</dbReference>
<dbReference type="EMBL" id="JAVIIW010000047">
    <property type="protein sequence ID" value="MDX8482339.1"/>
    <property type="molecule type" value="Genomic_DNA"/>
</dbReference>
<reference evidence="1 2" key="1">
    <citation type="submission" date="2023-08" db="EMBL/GenBank/DDBJ databases">
        <title>Implementing the SeqCode for naming new Mesorhizobium species isolated from Vachellia karroo root nodules.</title>
        <authorList>
            <person name="Van Lill M."/>
        </authorList>
    </citation>
    <scope>NUCLEOTIDE SEQUENCE [LARGE SCALE GENOMIC DNA]</scope>
    <source>
        <strain evidence="1 2">VK24D</strain>
    </source>
</reference>
<comment type="caution">
    <text evidence="1">The sequence shown here is derived from an EMBL/GenBank/DDBJ whole genome shotgun (WGS) entry which is preliminary data.</text>
</comment>
<dbReference type="Proteomes" id="UP001287059">
    <property type="component" value="Unassembled WGS sequence"/>
</dbReference>
<proteinExistence type="predicted"/>
<evidence type="ECO:0000313" key="2">
    <source>
        <dbReference type="Proteomes" id="UP001287059"/>
    </source>
</evidence>
<name>A0ABU4Y5W2_9HYPH</name>
<dbReference type="InterPro" id="IPR027417">
    <property type="entry name" value="P-loop_NTPase"/>
</dbReference>
<evidence type="ECO:0000313" key="1">
    <source>
        <dbReference type="EMBL" id="MDX8482339.1"/>
    </source>
</evidence>
<dbReference type="RefSeq" id="WP_320290436.1">
    <property type="nucleotide sequence ID" value="NZ_JAVIIW010000047.1"/>
</dbReference>
<accession>A0ABU4Y5W2</accession>
<keyword evidence="2" id="KW-1185">Reference proteome</keyword>
<gene>
    <name evidence="1" type="ORF">RFN28_28345</name>
</gene>
<organism evidence="1 2">
    <name type="scientific">Mesorhizobium album</name>
    <dbReference type="NCBI Taxonomy" id="3072314"/>
    <lineage>
        <taxon>Bacteria</taxon>
        <taxon>Pseudomonadati</taxon>
        <taxon>Pseudomonadota</taxon>
        <taxon>Alphaproteobacteria</taxon>
        <taxon>Hyphomicrobiales</taxon>
        <taxon>Phyllobacteriaceae</taxon>
        <taxon>Mesorhizobium</taxon>
    </lineage>
</organism>
<dbReference type="Gene3D" id="3.40.50.300">
    <property type="entry name" value="P-loop containing nucleotide triphosphate hydrolases"/>
    <property type="match status" value="1"/>
</dbReference>
<protein>
    <recommendedName>
        <fullName evidence="3">AAA domain-containing protein</fullName>
    </recommendedName>
</protein>